<dbReference type="OrthoDB" id="288590at2759"/>
<dbReference type="Pfam" id="PF03171">
    <property type="entry name" value="2OG-FeII_Oxy"/>
    <property type="match status" value="1"/>
</dbReference>
<feature type="domain" description="Fe2OG dioxygenase" evidence="3">
    <location>
        <begin position="184"/>
        <end position="289"/>
    </location>
</feature>
<sequence length="345" mass="39835">MLQRPEIFKMNNQSTNVSQQLLADLPIVHIEKIRQNDREELEIMLQAGRKYGFFYVDLRHESCQAFLADRQHTLQFMEGYFSCSVEDKMKDYRDSDTHGYKPVGTTAGSLSDRRDNFENLKISYNDMSAKTSSLPATVLEEYDLLSRFQKFCHEACLAILSGLSSALDLHGDDCLTLKHRHNQPTPSTLALFRYPQQEKQPDNIGHKKHTDMGTLTFLLCEQWGLQLLLPDTNTWHWIEPHPGHAIVNVGDGLRFMSGNRLLSAVHRVLPRNGQYQDSHRYSIVYFLRPEYDVTYCNAAGESFTAEEWQLRKFSAFRRMNKQLEDDSFLCGGMEYQGTWTGNVNS</sequence>
<comment type="caution">
    <text evidence="4">The sequence shown here is derived from an EMBL/GenBank/DDBJ whole genome shotgun (WGS) entry which is preliminary data.</text>
</comment>
<dbReference type="PROSITE" id="PS51471">
    <property type="entry name" value="FE2OG_OXY"/>
    <property type="match status" value="1"/>
</dbReference>
<dbReference type="EMBL" id="JAGMVJ010000038">
    <property type="protein sequence ID" value="KAH7066550.1"/>
    <property type="molecule type" value="Genomic_DNA"/>
</dbReference>
<keyword evidence="2" id="KW-0560">Oxidoreductase</keyword>
<dbReference type="PANTHER" id="PTHR47990">
    <property type="entry name" value="2-OXOGLUTARATE (2OG) AND FE(II)-DEPENDENT OXYGENASE SUPERFAMILY PROTEIN-RELATED"/>
    <property type="match status" value="1"/>
</dbReference>
<gene>
    <name evidence="4" type="ORF">FB567DRAFT_616274</name>
</gene>
<evidence type="ECO:0000313" key="4">
    <source>
        <dbReference type="EMBL" id="KAH7066550.1"/>
    </source>
</evidence>
<keyword evidence="5" id="KW-1185">Reference proteome</keyword>
<proteinExistence type="inferred from homology"/>
<dbReference type="SUPFAM" id="SSF51197">
    <property type="entry name" value="Clavaminate synthase-like"/>
    <property type="match status" value="1"/>
</dbReference>
<keyword evidence="2" id="KW-0479">Metal-binding</keyword>
<reference evidence="4" key="1">
    <citation type="journal article" date="2021" name="Nat. Commun.">
        <title>Genetic determinants of endophytism in the Arabidopsis root mycobiome.</title>
        <authorList>
            <person name="Mesny F."/>
            <person name="Miyauchi S."/>
            <person name="Thiergart T."/>
            <person name="Pickel B."/>
            <person name="Atanasova L."/>
            <person name="Karlsson M."/>
            <person name="Huettel B."/>
            <person name="Barry K.W."/>
            <person name="Haridas S."/>
            <person name="Chen C."/>
            <person name="Bauer D."/>
            <person name="Andreopoulos W."/>
            <person name="Pangilinan J."/>
            <person name="LaButti K."/>
            <person name="Riley R."/>
            <person name="Lipzen A."/>
            <person name="Clum A."/>
            <person name="Drula E."/>
            <person name="Henrissat B."/>
            <person name="Kohler A."/>
            <person name="Grigoriev I.V."/>
            <person name="Martin F.M."/>
            <person name="Hacquard S."/>
        </authorList>
    </citation>
    <scope>NUCLEOTIDE SEQUENCE</scope>
    <source>
        <strain evidence="4">MPI-SDFR-AT-0120</strain>
    </source>
</reference>
<dbReference type="GO" id="GO:0016491">
    <property type="term" value="F:oxidoreductase activity"/>
    <property type="evidence" value="ECO:0007669"/>
    <property type="project" value="UniProtKB-KW"/>
</dbReference>
<dbReference type="InterPro" id="IPR044861">
    <property type="entry name" value="IPNS-like_FE2OG_OXY"/>
</dbReference>
<dbReference type="InterPro" id="IPR005123">
    <property type="entry name" value="Oxoglu/Fe-dep_dioxygenase_dom"/>
</dbReference>
<keyword evidence="2" id="KW-0408">Iron</keyword>
<dbReference type="Gene3D" id="2.60.120.330">
    <property type="entry name" value="B-lactam Antibiotic, Isopenicillin N Synthase, Chain"/>
    <property type="match status" value="1"/>
</dbReference>
<organism evidence="4 5">
    <name type="scientific">Paraphoma chrysanthemicola</name>
    <dbReference type="NCBI Taxonomy" id="798071"/>
    <lineage>
        <taxon>Eukaryota</taxon>
        <taxon>Fungi</taxon>
        <taxon>Dikarya</taxon>
        <taxon>Ascomycota</taxon>
        <taxon>Pezizomycotina</taxon>
        <taxon>Dothideomycetes</taxon>
        <taxon>Pleosporomycetidae</taxon>
        <taxon>Pleosporales</taxon>
        <taxon>Pleosporineae</taxon>
        <taxon>Phaeosphaeriaceae</taxon>
        <taxon>Paraphoma</taxon>
    </lineage>
</organism>
<dbReference type="AlphaFoldDB" id="A0A8K0QSR1"/>
<evidence type="ECO:0000313" key="5">
    <source>
        <dbReference type="Proteomes" id="UP000813461"/>
    </source>
</evidence>
<comment type="similarity">
    <text evidence="1 2">Belongs to the iron/ascorbate-dependent oxidoreductase family.</text>
</comment>
<evidence type="ECO:0000259" key="3">
    <source>
        <dbReference type="PROSITE" id="PS51471"/>
    </source>
</evidence>
<dbReference type="GO" id="GO:0046872">
    <property type="term" value="F:metal ion binding"/>
    <property type="evidence" value="ECO:0007669"/>
    <property type="project" value="UniProtKB-KW"/>
</dbReference>
<name>A0A8K0QSR1_9PLEO</name>
<protein>
    <submittedName>
        <fullName evidence="4">2OG-Fe(II) oxygenase family oxidoreductase</fullName>
    </submittedName>
</protein>
<accession>A0A8K0QSR1</accession>
<dbReference type="Proteomes" id="UP000813461">
    <property type="component" value="Unassembled WGS sequence"/>
</dbReference>
<dbReference type="InterPro" id="IPR027443">
    <property type="entry name" value="IPNS-like_sf"/>
</dbReference>
<evidence type="ECO:0000256" key="1">
    <source>
        <dbReference type="ARBA" id="ARBA00008056"/>
    </source>
</evidence>
<evidence type="ECO:0000256" key="2">
    <source>
        <dbReference type="RuleBase" id="RU003682"/>
    </source>
</evidence>
<dbReference type="InterPro" id="IPR050231">
    <property type="entry name" value="Iron_ascorbate_oxido_reductase"/>
</dbReference>